<dbReference type="InterPro" id="IPR019282">
    <property type="entry name" value="Glycoamylase-like_cons_dom"/>
</dbReference>
<feature type="chain" id="PRO_5011664225" description="Glycoamylase-like domain-containing protein" evidence="1">
    <location>
        <begin position="29"/>
        <end position="487"/>
    </location>
</feature>
<keyword evidence="1" id="KW-0732">Signal</keyword>
<feature type="signal peptide" evidence="1">
    <location>
        <begin position="1"/>
        <end position="28"/>
    </location>
</feature>
<dbReference type="PIRSF" id="PIRSF028431">
    <property type="entry name" value="UCP028431"/>
    <property type="match status" value="1"/>
</dbReference>
<reference evidence="4" key="1">
    <citation type="submission" date="2016-10" db="EMBL/GenBank/DDBJ databases">
        <authorList>
            <person name="Varghese N."/>
            <person name="Submissions S."/>
        </authorList>
    </citation>
    <scope>NUCLEOTIDE SEQUENCE [LARGE SCALE GENOMIC DNA]</scope>
    <source>
        <strain evidence="4">UNC178MFTsu3.1</strain>
    </source>
</reference>
<dbReference type="InterPro" id="IPR016883">
    <property type="entry name" value="UCP028431"/>
</dbReference>
<dbReference type="EMBL" id="FONH01000018">
    <property type="protein sequence ID" value="SFF44366.1"/>
    <property type="molecule type" value="Genomic_DNA"/>
</dbReference>
<dbReference type="STRING" id="500610.SAMN02799615_03585"/>
<keyword evidence="4" id="KW-1185">Reference proteome</keyword>
<evidence type="ECO:0000313" key="4">
    <source>
        <dbReference type="Proteomes" id="UP000199477"/>
    </source>
</evidence>
<proteinExistence type="predicted"/>
<organism evidence="3 4">
    <name type="scientific">Dyella marensis</name>
    <dbReference type="NCBI Taxonomy" id="500610"/>
    <lineage>
        <taxon>Bacteria</taxon>
        <taxon>Pseudomonadati</taxon>
        <taxon>Pseudomonadota</taxon>
        <taxon>Gammaproteobacteria</taxon>
        <taxon>Lysobacterales</taxon>
        <taxon>Rhodanobacteraceae</taxon>
        <taxon>Dyella</taxon>
    </lineage>
</organism>
<evidence type="ECO:0000256" key="1">
    <source>
        <dbReference type="SAM" id="SignalP"/>
    </source>
</evidence>
<protein>
    <recommendedName>
        <fullName evidence="2">Glycoamylase-like domain-containing protein</fullName>
    </recommendedName>
</protein>
<name>A0A1I2IUC8_9GAMM</name>
<dbReference type="AlphaFoldDB" id="A0A1I2IUC8"/>
<sequence>MRISTLTRVAATLSVALACAINPMTAQAAKPKPAPAAKTDTRIPPLIDDLEKRTFDWFWDSANPKNGLVPDHYPTKSFASIAAVGFGLTAYGVGAERGYITREQAVERTLATLRFFHDAPQNDSEDDATGYHGFYYHFLDMESGKRFDRAVELSTVDTSLLLGGVLFAQSYYDRDTPQEKEIRQLADDIYRRVDWTWVQARKPLITMGWTPGGKFIPHDWQGYNEGMLVYILALGSPTHAVGDDAWTAWTSTYNRTWGEFHGQTFLNFAPLFGHQFSHVWVDFRGIRDAWNREKDLDYFENSRRATYSQRAYAIANPGTWTGYGANMWGISASNGPGGLVVKSGDKERTFHGYTARGAGLDYISDDGTLVPMAAGGSIAFAPEIVVPALEEMKRRYGKDIYNQYGFVDAFNPSFHTKADLRTGKLVPELGWVDTVHLGIDQGPIVLMIENWRSGFVWSVMKKNPYVRKGLERAGFTGGWLDEAQPKP</sequence>
<gene>
    <name evidence="3" type="ORF">SAMN02799615_03585</name>
</gene>
<dbReference type="Proteomes" id="UP000199477">
    <property type="component" value="Unassembled WGS sequence"/>
</dbReference>
<evidence type="ECO:0000259" key="2">
    <source>
        <dbReference type="Pfam" id="PF10091"/>
    </source>
</evidence>
<accession>A0A1I2IUC8</accession>
<dbReference type="Pfam" id="PF10091">
    <property type="entry name" value="Glycoamylase"/>
    <property type="match status" value="1"/>
</dbReference>
<dbReference type="PROSITE" id="PS51257">
    <property type="entry name" value="PROKAR_LIPOPROTEIN"/>
    <property type="match status" value="1"/>
</dbReference>
<evidence type="ECO:0000313" key="3">
    <source>
        <dbReference type="EMBL" id="SFF44366.1"/>
    </source>
</evidence>
<feature type="domain" description="Glycoamylase-like" evidence="2">
    <location>
        <begin position="218"/>
        <end position="464"/>
    </location>
</feature>
<dbReference type="Gene3D" id="1.50.10.140">
    <property type="match status" value="1"/>
</dbReference>